<dbReference type="InterPro" id="IPR025558">
    <property type="entry name" value="DUF4283"/>
</dbReference>
<dbReference type="EMBL" id="JACXVP010000010">
    <property type="protein sequence ID" value="KAG5580583.1"/>
    <property type="molecule type" value="Genomic_DNA"/>
</dbReference>
<organism evidence="3 4">
    <name type="scientific">Solanum commersonii</name>
    <name type="common">Commerson's wild potato</name>
    <name type="synonym">Commerson's nightshade</name>
    <dbReference type="NCBI Taxonomy" id="4109"/>
    <lineage>
        <taxon>Eukaryota</taxon>
        <taxon>Viridiplantae</taxon>
        <taxon>Streptophyta</taxon>
        <taxon>Embryophyta</taxon>
        <taxon>Tracheophyta</taxon>
        <taxon>Spermatophyta</taxon>
        <taxon>Magnoliopsida</taxon>
        <taxon>eudicotyledons</taxon>
        <taxon>Gunneridae</taxon>
        <taxon>Pentapetalae</taxon>
        <taxon>asterids</taxon>
        <taxon>lamiids</taxon>
        <taxon>Solanales</taxon>
        <taxon>Solanaceae</taxon>
        <taxon>Solanoideae</taxon>
        <taxon>Solaneae</taxon>
        <taxon>Solanum</taxon>
    </lineage>
</organism>
<feature type="region of interest" description="Disordered" evidence="1">
    <location>
        <begin position="356"/>
        <end position="403"/>
    </location>
</feature>
<protein>
    <recommendedName>
        <fullName evidence="2">DUF4283 domain-containing protein</fullName>
    </recommendedName>
</protein>
<feature type="compositionally biased region" description="Basic and acidic residues" evidence="1">
    <location>
        <begin position="373"/>
        <end position="393"/>
    </location>
</feature>
<proteinExistence type="predicted"/>
<feature type="compositionally biased region" description="Polar residues" evidence="1">
    <location>
        <begin position="356"/>
        <end position="371"/>
    </location>
</feature>
<sequence>MAEECKLTIVGRFLKPRPQIEKIRSVFKELFPIKGSAKIGVYDTFNVFIDFTNEDDFCKVWFRSVIEIEGSQMWLQKWSPDFKHDEALLIAPMWILLPEIPFHMHTWQYMRQIVASIGIPLGLDVATTDKTRPSLAKVCVEVNLLKKLPDQIWVGLEDEGIPLKGYYHKIEYENILKYYKHCKKLGHNVMNCRVLERIKANEAKEIERNAINLDDNGKQNTEELESSNIKEKNAENIKIIEENKNVGKDNEADNGQIGLTVAERLNNNKKKKKGEKKKAEKKKNIILFNPALEQITGNKRKKKKEKKELKFSRSIVEESDLNINKVEDTEIESNKKEVTCSNVSCYKEEKLHYNNEVETNSQASRNNYSVQQEEEKISKNGIDKEVETTKVSEEDNDILESMN</sequence>
<evidence type="ECO:0000256" key="1">
    <source>
        <dbReference type="SAM" id="MobiDB-lite"/>
    </source>
</evidence>
<dbReference type="Proteomes" id="UP000824120">
    <property type="component" value="Chromosome 10"/>
</dbReference>
<gene>
    <name evidence="3" type="ORF">H5410_051210</name>
</gene>
<feature type="domain" description="DUF4283" evidence="2">
    <location>
        <begin position="2"/>
        <end position="85"/>
    </location>
</feature>
<dbReference type="AlphaFoldDB" id="A0A9J5WYX9"/>
<dbReference type="InterPro" id="IPR040256">
    <property type="entry name" value="At4g02000-like"/>
</dbReference>
<evidence type="ECO:0000313" key="4">
    <source>
        <dbReference type="Proteomes" id="UP000824120"/>
    </source>
</evidence>
<evidence type="ECO:0000313" key="3">
    <source>
        <dbReference type="EMBL" id="KAG5580583.1"/>
    </source>
</evidence>
<dbReference type="Pfam" id="PF14111">
    <property type="entry name" value="DUF4283"/>
    <property type="match status" value="1"/>
</dbReference>
<feature type="compositionally biased region" description="Acidic residues" evidence="1">
    <location>
        <begin position="394"/>
        <end position="403"/>
    </location>
</feature>
<dbReference type="PANTHER" id="PTHR31286">
    <property type="entry name" value="GLYCINE-RICH CELL WALL STRUCTURAL PROTEIN 1.8-LIKE"/>
    <property type="match status" value="1"/>
</dbReference>
<dbReference type="PANTHER" id="PTHR31286:SF164">
    <property type="entry name" value="ZINC FINGER, CCHC-TYPE"/>
    <property type="match status" value="1"/>
</dbReference>
<comment type="caution">
    <text evidence="3">The sequence shown here is derived from an EMBL/GenBank/DDBJ whole genome shotgun (WGS) entry which is preliminary data.</text>
</comment>
<name>A0A9J5WYX9_SOLCO</name>
<dbReference type="OrthoDB" id="1002340at2759"/>
<evidence type="ECO:0000259" key="2">
    <source>
        <dbReference type="Pfam" id="PF14111"/>
    </source>
</evidence>
<keyword evidence="4" id="KW-1185">Reference proteome</keyword>
<reference evidence="3 4" key="1">
    <citation type="submission" date="2020-09" db="EMBL/GenBank/DDBJ databases">
        <title>De no assembly of potato wild relative species, Solanum commersonii.</title>
        <authorList>
            <person name="Cho K."/>
        </authorList>
    </citation>
    <scope>NUCLEOTIDE SEQUENCE [LARGE SCALE GENOMIC DNA]</scope>
    <source>
        <strain evidence="3">LZ3.2</strain>
        <tissue evidence="3">Leaf</tissue>
    </source>
</reference>
<accession>A0A9J5WYX9</accession>